<accession>A0A379GFF8</accession>
<organism evidence="1 2">
    <name type="scientific">Proteus mirabilis</name>
    <dbReference type="NCBI Taxonomy" id="584"/>
    <lineage>
        <taxon>Bacteria</taxon>
        <taxon>Pseudomonadati</taxon>
        <taxon>Pseudomonadota</taxon>
        <taxon>Gammaproteobacteria</taxon>
        <taxon>Enterobacterales</taxon>
        <taxon>Morganellaceae</taxon>
        <taxon>Proteus</taxon>
    </lineage>
</organism>
<proteinExistence type="predicted"/>
<evidence type="ECO:0000313" key="1">
    <source>
        <dbReference type="EMBL" id="SUC39697.1"/>
    </source>
</evidence>
<gene>
    <name evidence="1" type="ORF">NCTC11938_03958</name>
</gene>
<dbReference type="Proteomes" id="UP000254191">
    <property type="component" value="Unassembled WGS sequence"/>
</dbReference>
<sequence length="70" mass="7808">MIKQHRKITSSKAMASVRRSLDFWASIDGNKLAKVGQKEKDMDMVGPKKGVKASKPRIIFIISMTSPYIG</sequence>
<dbReference type="AlphaFoldDB" id="A0A379GFF8"/>
<protein>
    <submittedName>
        <fullName evidence="1">Uncharacterized protein</fullName>
    </submittedName>
</protein>
<dbReference type="EMBL" id="UGTS01000006">
    <property type="protein sequence ID" value="SUC39697.1"/>
    <property type="molecule type" value="Genomic_DNA"/>
</dbReference>
<name>A0A379GFF8_PROMI</name>
<reference evidence="1 2" key="1">
    <citation type="submission" date="2018-06" db="EMBL/GenBank/DDBJ databases">
        <authorList>
            <consortium name="Pathogen Informatics"/>
            <person name="Doyle S."/>
        </authorList>
    </citation>
    <scope>NUCLEOTIDE SEQUENCE [LARGE SCALE GENOMIC DNA]</scope>
    <source>
        <strain evidence="1 2">NCTC11938</strain>
    </source>
</reference>
<evidence type="ECO:0000313" key="2">
    <source>
        <dbReference type="Proteomes" id="UP000254191"/>
    </source>
</evidence>